<dbReference type="GO" id="GO:0005886">
    <property type="term" value="C:plasma membrane"/>
    <property type="evidence" value="ECO:0007669"/>
    <property type="project" value="UniProtKB-SubCell"/>
</dbReference>
<dbReference type="EC" id="7.2.2.6" evidence="16"/>
<evidence type="ECO:0000256" key="10">
    <source>
        <dbReference type="ARBA" id="ARBA00022842"/>
    </source>
</evidence>
<dbReference type="InterPro" id="IPR008250">
    <property type="entry name" value="ATPase_P-typ_transduc_dom_A_sf"/>
</dbReference>
<dbReference type="InterPro" id="IPR023298">
    <property type="entry name" value="ATPase_P-typ_TM_dom_sf"/>
</dbReference>
<dbReference type="HAMAP" id="MF_00285">
    <property type="entry name" value="KdpB"/>
    <property type="match status" value="1"/>
</dbReference>
<dbReference type="InterPro" id="IPR044492">
    <property type="entry name" value="P_typ_ATPase_HD_dom"/>
</dbReference>
<feature type="binding site" evidence="16">
    <location>
        <position position="419"/>
    </location>
    <ligand>
        <name>ATP</name>
        <dbReference type="ChEBI" id="CHEBI:30616"/>
    </ligand>
</feature>
<dbReference type="AlphaFoldDB" id="A0A841C5T1"/>
<feature type="binding site" evidence="16">
    <location>
        <begin position="400"/>
        <end position="407"/>
    </location>
    <ligand>
        <name>ATP</name>
        <dbReference type="ChEBI" id="CHEBI:30616"/>
    </ligand>
</feature>
<dbReference type="Gene3D" id="2.70.150.10">
    <property type="entry name" value="Calcium-transporting ATPase, cytoplasmic transduction domain A"/>
    <property type="match status" value="1"/>
</dbReference>
<dbReference type="GO" id="GO:0016887">
    <property type="term" value="F:ATP hydrolysis activity"/>
    <property type="evidence" value="ECO:0007669"/>
    <property type="project" value="InterPro"/>
</dbReference>
<dbReference type="SUPFAM" id="SSF81653">
    <property type="entry name" value="Calcium ATPase, transduction domain A"/>
    <property type="match status" value="1"/>
</dbReference>
<comment type="subunit">
    <text evidence="16">The system is composed of three essential subunits: KdpA, KdpB and KdpC.</text>
</comment>
<dbReference type="SUPFAM" id="SSF56784">
    <property type="entry name" value="HAD-like"/>
    <property type="match status" value="1"/>
</dbReference>
<dbReference type="InterPro" id="IPR018303">
    <property type="entry name" value="ATPase_P-typ_P_site"/>
</dbReference>
<evidence type="ECO:0000256" key="14">
    <source>
        <dbReference type="ARBA" id="ARBA00023065"/>
    </source>
</evidence>
<evidence type="ECO:0000256" key="5">
    <source>
        <dbReference type="ARBA" id="ARBA00022553"/>
    </source>
</evidence>
<evidence type="ECO:0000259" key="17">
    <source>
        <dbReference type="Pfam" id="PF00122"/>
    </source>
</evidence>
<dbReference type="PANTHER" id="PTHR43743">
    <property type="entry name" value="POTASSIUM-TRANSPORTING ATPASE ATP-BINDING SUBUNIT"/>
    <property type="match status" value="1"/>
</dbReference>
<comment type="catalytic activity">
    <reaction evidence="16">
        <text>K(+)(out) + ATP + H2O = K(+)(in) + ADP + phosphate + H(+)</text>
        <dbReference type="Rhea" id="RHEA:16777"/>
        <dbReference type="ChEBI" id="CHEBI:15377"/>
        <dbReference type="ChEBI" id="CHEBI:15378"/>
        <dbReference type="ChEBI" id="CHEBI:29103"/>
        <dbReference type="ChEBI" id="CHEBI:30616"/>
        <dbReference type="ChEBI" id="CHEBI:43474"/>
        <dbReference type="ChEBI" id="CHEBI:456216"/>
        <dbReference type="EC" id="7.2.2.6"/>
    </reaction>
</comment>
<feature type="transmembrane region" description="Helical" evidence="16">
    <location>
        <begin position="244"/>
        <end position="268"/>
    </location>
</feature>
<dbReference type="Gene3D" id="3.40.1110.10">
    <property type="entry name" value="Calcium-transporting ATPase, cytoplasmic domain N"/>
    <property type="match status" value="1"/>
</dbReference>
<keyword evidence="9 16" id="KW-0067">ATP-binding</keyword>
<evidence type="ECO:0000256" key="12">
    <source>
        <dbReference type="ARBA" id="ARBA00022967"/>
    </source>
</evidence>
<sequence length="709" mass="75447">MRTNNKKMLNQKILQSSLKGAILKLNPAYMIKNPVMFVVEVGFLITLVLSIFPALFGPVATSIRIYNIIVTMILLLTILFANFAESIAEGRGKAQAESLKKTQKSMTARLVESANVKPSDIKVLMSVQDFANDLELKHQNEEGRIIDASDLKKGDVVLVKAGELIPNDGEVVEGIASVDESAITGESAPVIKESGGDFASVTGGTTVSSDWLKIKITSNAGESFLDKMISLVEGASRKKTPNEIALNTLLVSLTIIFLIVIVTLYPIAAYVHVQLAVPTLIALTVCLIPTTIGGLLSAIGIAGMDRVTRFNVIAMSGKAVEASGDVDTMILDKTGTITYGNRMAAKFQSVSGVDISELIDNAVLTSLQDETPEGKSIVKLANEERGEGGEIPEAMNFVEFTAQTRMSGVDLNNGTVIRKGATDAIIAHIEKLGGHIPTDLKAITDEISSVGGTPLTVTRNEKILGVIYLKDTIKPGLVIRFARLREMGIKTIMCTGDNPLTAATIAQEAGVDSFIAECKPEDKIIAIKKEQAQGKVVAMTGDGTNDAPALAQADVGIAMNSGTSAAKEAANMVDLDSDPTKILDIVEIGKQLLITRGALTTFSIANDIAKYFAIIPAMFMLAIPQIKILNVMGLATPSSAILSALIFNAIIIPILIPLAMKGVKYKPQRSEKMLAHNMLVYGLGGVIAPFIGIKFIDLVIAPLLHVIGL</sequence>
<dbReference type="NCBIfam" id="TIGR01494">
    <property type="entry name" value="ATPase_P-type"/>
    <property type="match status" value="2"/>
</dbReference>
<evidence type="ECO:0000313" key="18">
    <source>
        <dbReference type="EMBL" id="MBB5887805.1"/>
    </source>
</evidence>
<feature type="active site" description="4-aspartylphosphate intermediate" evidence="16">
    <location>
        <position position="332"/>
    </location>
</feature>
<proteinExistence type="inferred from homology"/>
<evidence type="ECO:0000256" key="1">
    <source>
        <dbReference type="ARBA" id="ARBA00004141"/>
    </source>
</evidence>
<keyword evidence="14 16" id="KW-0406">Ion transport</keyword>
<keyword evidence="2 16" id="KW-0813">Transport</keyword>
<evidence type="ECO:0000256" key="9">
    <source>
        <dbReference type="ARBA" id="ARBA00022840"/>
    </source>
</evidence>
<dbReference type="InterPro" id="IPR023214">
    <property type="entry name" value="HAD_sf"/>
</dbReference>
<protein>
    <recommendedName>
        <fullName evidence="16">Potassium-transporting ATPase ATP-binding subunit</fullName>
        <ecNumber evidence="16">7.2.2.6</ecNumber>
    </recommendedName>
    <alternativeName>
        <fullName evidence="16">ATP phosphohydrolase [potassium-transporting] B chain</fullName>
    </alternativeName>
    <alternativeName>
        <fullName evidence="16">Potassium-binding and translocating subunit B</fullName>
    </alternativeName>
    <alternativeName>
        <fullName evidence="16">Potassium-translocating ATPase B chain</fullName>
    </alternativeName>
</protein>
<dbReference type="PANTHER" id="PTHR43743:SF1">
    <property type="entry name" value="POTASSIUM-TRANSPORTING ATPASE ATP-BINDING SUBUNIT"/>
    <property type="match status" value="1"/>
</dbReference>
<dbReference type="NCBIfam" id="TIGR01497">
    <property type="entry name" value="kdpB"/>
    <property type="match status" value="1"/>
</dbReference>
<comment type="subcellular location">
    <subcellularLocation>
        <location evidence="16">Cell membrane</location>
        <topology evidence="16">Multi-pass membrane protein</topology>
    </subcellularLocation>
    <subcellularLocation>
        <location evidence="1">Membrane</location>
        <topology evidence="1">Multi-pass membrane protein</topology>
    </subcellularLocation>
</comment>
<keyword evidence="15 16" id="KW-0472">Membrane</keyword>
<keyword evidence="12 16" id="KW-1278">Translocase</keyword>
<feature type="binding site" evidence="16">
    <location>
        <position position="542"/>
    </location>
    <ligand>
        <name>Mg(2+)</name>
        <dbReference type="ChEBI" id="CHEBI:18420"/>
    </ligand>
</feature>
<dbReference type="Pfam" id="PF00122">
    <property type="entry name" value="E1-E2_ATPase"/>
    <property type="match status" value="1"/>
</dbReference>
<keyword evidence="5 16" id="KW-0597">Phosphoprotein</keyword>
<dbReference type="InterPro" id="IPR036412">
    <property type="entry name" value="HAD-like_sf"/>
</dbReference>
<keyword evidence="10 16" id="KW-0460">Magnesium</keyword>
<keyword evidence="8 16" id="KW-0547">Nucleotide-binding</keyword>
<evidence type="ECO:0000256" key="8">
    <source>
        <dbReference type="ARBA" id="ARBA00022741"/>
    </source>
</evidence>
<dbReference type="CDD" id="cd02078">
    <property type="entry name" value="P-type_ATPase_K"/>
    <property type="match status" value="1"/>
</dbReference>
<keyword evidence="11 16" id="KW-0630">Potassium</keyword>
<feature type="transmembrane region" description="Helical" evidence="16">
    <location>
        <begin position="280"/>
        <end position="302"/>
    </location>
</feature>
<feature type="transmembrane region" description="Helical" evidence="16">
    <location>
        <begin position="35"/>
        <end position="57"/>
    </location>
</feature>
<dbReference type="InterPro" id="IPR059000">
    <property type="entry name" value="ATPase_P-type_domA"/>
</dbReference>
<dbReference type="InterPro" id="IPR023299">
    <property type="entry name" value="ATPase_P-typ_cyto_dom_N"/>
</dbReference>
<evidence type="ECO:0000256" key="11">
    <source>
        <dbReference type="ARBA" id="ARBA00022958"/>
    </source>
</evidence>
<dbReference type="GO" id="GO:0000287">
    <property type="term" value="F:magnesium ion binding"/>
    <property type="evidence" value="ECO:0007669"/>
    <property type="project" value="UniProtKB-UniRule"/>
</dbReference>
<dbReference type="GO" id="GO:0005524">
    <property type="term" value="F:ATP binding"/>
    <property type="evidence" value="ECO:0007669"/>
    <property type="project" value="UniProtKB-UniRule"/>
</dbReference>
<comment type="caution">
    <text evidence="18">The sequence shown here is derived from an EMBL/GenBank/DDBJ whole genome shotgun (WGS) entry which is preliminary data.</text>
</comment>
<feature type="transmembrane region" description="Helical" evidence="16">
    <location>
        <begin position="63"/>
        <end position="84"/>
    </location>
</feature>
<evidence type="ECO:0000256" key="7">
    <source>
        <dbReference type="ARBA" id="ARBA00022723"/>
    </source>
</evidence>
<dbReference type="GO" id="GO:0008556">
    <property type="term" value="F:P-type potassium transmembrane transporter activity"/>
    <property type="evidence" value="ECO:0007669"/>
    <property type="project" value="UniProtKB-UniRule"/>
</dbReference>
<evidence type="ECO:0000256" key="13">
    <source>
        <dbReference type="ARBA" id="ARBA00022989"/>
    </source>
</evidence>
<feature type="binding site" evidence="16">
    <location>
        <position position="373"/>
    </location>
    <ligand>
        <name>ATP</name>
        <dbReference type="ChEBI" id="CHEBI:30616"/>
    </ligand>
</feature>
<evidence type="ECO:0000256" key="3">
    <source>
        <dbReference type="ARBA" id="ARBA00022475"/>
    </source>
</evidence>
<dbReference type="Gene3D" id="3.40.50.1000">
    <property type="entry name" value="HAD superfamily/HAD-like"/>
    <property type="match status" value="1"/>
</dbReference>
<dbReference type="SFLD" id="SFLDF00027">
    <property type="entry name" value="p-type_atpase"/>
    <property type="match status" value="1"/>
</dbReference>
<keyword evidence="13 16" id="KW-1133">Transmembrane helix</keyword>
<keyword evidence="3 16" id="KW-1003">Cell membrane</keyword>
<dbReference type="Pfam" id="PF00702">
    <property type="entry name" value="Hydrolase"/>
    <property type="match status" value="1"/>
</dbReference>
<name>A0A841C5T1_9LACT</name>
<dbReference type="SFLD" id="SFLDG00002">
    <property type="entry name" value="C1.7:_P-type_atpase_like"/>
    <property type="match status" value="1"/>
</dbReference>
<keyword evidence="6 16" id="KW-0812">Transmembrane</keyword>
<dbReference type="RefSeq" id="WP_183539301.1">
    <property type="nucleotide sequence ID" value="NZ_JACHHV010000008.1"/>
</dbReference>
<evidence type="ECO:0000256" key="2">
    <source>
        <dbReference type="ARBA" id="ARBA00022448"/>
    </source>
</evidence>
<keyword evidence="7 16" id="KW-0479">Metal-binding</keyword>
<evidence type="ECO:0000256" key="6">
    <source>
        <dbReference type="ARBA" id="ARBA00022692"/>
    </source>
</evidence>
<reference evidence="18 19" key="1">
    <citation type="submission" date="2020-08" db="EMBL/GenBank/DDBJ databases">
        <title>Genomic Encyclopedia of Type Strains, Phase IV (KMG-IV): sequencing the most valuable type-strain genomes for metagenomic binning, comparative biology and taxonomic classification.</title>
        <authorList>
            <person name="Goeker M."/>
        </authorList>
    </citation>
    <scope>NUCLEOTIDE SEQUENCE [LARGE SCALE GENOMIC DNA]</scope>
    <source>
        <strain evidence="18 19">DSM 14925</strain>
    </source>
</reference>
<evidence type="ECO:0000313" key="19">
    <source>
        <dbReference type="Proteomes" id="UP000562464"/>
    </source>
</evidence>
<dbReference type="SUPFAM" id="SSF81665">
    <property type="entry name" value="Calcium ATPase, transmembrane domain M"/>
    <property type="match status" value="1"/>
</dbReference>
<keyword evidence="4 16" id="KW-0633">Potassium transport</keyword>
<dbReference type="FunFam" id="3.40.1110.10:FF:000007">
    <property type="entry name" value="Potassium-transporting ATPase ATP-binding subunit"/>
    <property type="match status" value="1"/>
</dbReference>
<feature type="binding site" evidence="16">
    <location>
        <position position="546"/>
    </location>
    <ligand>
        <name>Mg(2+)</name>
        <dbReference type="ChEBI" id="CHEBI:18420"/>
    </ligand>
</feature>
<dbReference type="InterPro" id="IPR006391">
    <property type="entry name" value="P-type_ATPase_bsu_IA"/>
</dbReference>
<dbReference type="PRINTS" id="PR00119">
    <property type="entry name" value="CATATPASE"/>
</dbReference>
<evidence type="ECO:0000256" key="4">
    <source>
        <dbReference type="ARBA" id="ARBA00022538"/>
    </source>
</evidence>
<comment type="similarity">
    <text evidence="16">Belongs to the cation transport ATPase (P-type) (TC 3.A.3) family. Type IA subfamily.</text>
</comment>
<dbReference type="EMBL" id="JACHHV010000008">
    <property type="protein sequence ID" value="MBB5887805.1"/>
    <property type="molecule type" value="Genomic_DNA"/>
</dbReference>
<feature type="transmembrane region" description="Helical" evidence="16">
    <location>
        <begin position="640"/>
        <end position="659"/>
    </location>
</feature>
<evidence type="ECO:0000256" key="15">
    <source>
        <dbReference type="ARBA" id="ARBA00023136"/>
    </source>
</evidence>
<feature type="domain" description="P-type ATPase A" evidence="17">
    <location>
        <begin position="139"/>
        <end position="233"/>
    </location>
</feature>
<keyword evidence="19" id="KW-1185">Reference proteome</keyword>
<dbReference type="SFLD" id="SFLDS00003">
    <property type="entry name" value="Haloacid_Dehalogenase"/>
    <property type="match status" value="1"/>
</dbReference>
<feature type="binding site" evidence="16">
    <location>
        <position position="369"/>
    </location>
    <ligand>
        <name>ATP</name>
        <dbReference type="ChEBI" id="CHEBI:30616"/>
    </ligand>
</feature>
<accession>A0A841C5T1</accession>
<dbReference type="InterPro" id="IPR001757">
    <property type="entry name" value="P_typ_ATPase"/>
</dbReference>
<dbReference type="PROSITE" id="PS00154">
    <property type="entry name" value="ATPASE_E1_E2"/>
    <property type="match status" value="1"/>
</dbReference>
<evidence type="ECO:0000256" key="16">
    <source>
        <dbReference type="HAMAP-Rule" id="MF_00285"/>
    </source>
</evidence>
<feature type="transmembrane region" description="Helical" evidence="16">
    <location>
        <begin position="679"/>
        <end position="704"/>
    </location>
</feature>
<organism evidence="18 19">
    <name type="scientific">Lactovum miscens</name>
    <dbReference type="NCBI Taxonomy" id="190387"/>
    <lineage>
        <taxon>Bacteria</taxon>
        <taxon>Bacillati</taxon>
        <taxon>Bacillota</taxon>
        <taxon>Bacilli</taxon>
        <taxon>Lactobacillales</taxon>
        <taxon>Streptococcaceae</taxon>
        <taxon>Lactovum</taxon>
    </lineage>
</organism>
<feature type="transmembrane region" description="Helical" evidence="16">
    <location>
        <begin position="608"/>
        <end position="628"/>
    </location>
</feature>
<dbReference type="Proteomes" id="UP000562464">
    <property type="component" value="Unassembled WGS sequence"/>
</dbReference>
<comment type="function">
    <text evidence="16">Part of the high-affinity ATP-driven potassium transport (or Kdp) system, which catalyzes the hydrolysis of ATP coupled with the electrogenic transport of potassium into the cytoplasm. This subunit is responsible for energy coupling to the transport system and for the release of the potassium ions to the cytoplasm.</text>
</comment>
<gene>
    <name evidence="16" type="primary">kdpB</name>
    <name evidence="18" type="ORF">HNQ37_000682</name>
</gene>